<protein>
    <submittedName>
        <fullName evidence="2">Uncharacterized protein</fullName>
    </submittedName>
</protein>
<keyword evidence="1" id="KW-0472">Membrane</keyword>
<dbReference type="EMBL" id="NUSP01000001">
    <property type="protein sequence ID" value="PHD63809.1"/>
    <property type="molecule type" value="Genomic_DNA"/>
</dbReference>
<evidence type="ECO:0000313" key="2">
    <source>
        <dbReference type="EMBL" id="PHD63809.1"/>
    </source>
</evidence>
<feature type="transmembrane region" description="Helical" evidence="1">
    <location>
        <begin position="96"/>
        <end position="115"/>
    </location>
</feature>
<gene>
    <name evidence="2" type="ORF">COF57_01705</name>
</gene>
<organism evidence="2 3">
    <name type="scientific">Bacillus wiedmannii</name>
    <dbReference type="NCBI Taxonomy" id="1890302"/>
    <lineage>
        <taxon>Bacteria</taxon>
        <taxon>Bacillati</taxon>
        <taxon>Bacillota</taxon>
        <taxon>Bacilli</taxon>
        <taxon>Bacillales</taxon>
        <taxon>Bacillaceae</taxon>
        <taxon>Bacillus</taxon>
        <taxon>Bacillus cereus group</taxon>
    </lineage>
</organism>
<sequence>MLSLLWVVYMPLLVLCGFFGGIFLIVTSMKHRKLFVGLMGLLSFSFVTLPFVFWGMGVDSNTILPISTTLYWILFSLTGLLAGLSGLQAKIKSIRNMGFIIFIAGILGVIFWVLMNENDEFFVSSFVQGNQANLANDGLQASLARINVITGATKKKTNTSATTTTHITSSLKPILKSNIQITPNGAKKVAYSVTPNKKRVSTSKTWHYTGKKKYIAVRTAVQVTTSMGVSPNGSSAGGVTLGE</sequence>
<feature type="transmembrane region" description="Helical" evidence="1">
    <location>
        <begin position="6"/>
        <end position="27"/>
    </location>
</feature>
<reference evidence="2 3" key="1">
    <citation type="submission" date="2017-09" db="EMBL/GenBank/DDBJ databases">
        <title>Large-scale bioinformatics analysis of Bacillus genomes uncovers conserved roles of natural products in bacterial physiology.</title>
        <authorList>
            <consortium name="Agbiome Team Llc"/>
            <person name="Bleich R.M."/>
            <person name="Grubbs K.J."/>
            <person name="Santa Maria K.C."/>
            <person name="Allen S.E."/>
            <person name="Farag S."/>
            <person name="Shank E.A."/>
            <person name="Bowers A."/>
        </authorList>
    </citation>
    <scope>NUCLEOTIDE SEQUENCE [LARGE SCALE GENOMIC DNA]</scope>
    <source>
        <strain evidence="2 3">AFS044295</strain>
    </source>
</reference>
<evidence type="ECO:0000256" key="1">
    <source>
        <dbReference type="SAM" id="Phobius"/>
    </source>
</evidence>
<feature type="transmembrane region" description="Helical" evidence="1">
    <location>
        <begin position="62"/>
        <end position="84"/>
    </location>
</feature>
<keyword evidence="1" id="KW-0812">Transmembrane</keyword>
<accession>A0A2C4QG78</accession>
<name>A0A2C4QG78_9BACI</name>
<keyword evidence="1" id="KW-1133">Transmembrane helix</keyword>
<evidence type="ECO:0000313" key="3">
    <source>
        <dbReference type="Proteomes" id="UP000223364"/>
    </source>
</evidence>
<feature type="transmembrane region" description="Helical" evidence="1">
    <location>
        <begin position="34"/>
        <end position="56"/>
    </location>
</feature>
<dbReference type="Proteomes" id="UP000223364">
    <property type="component" value="Unassembled WGS sequence"/>
</dbReference>
<proteinExistence type="predicted"/>
<comment type="caution">
    <text evidence="2">The sequence shown here is derived from an EMBL/GenBank/DDBJ whole genome shotgun (WGS) entry which is preliminary data.</text>
</comment>
<dbReference type="AlphaFoldDB" id="A0A2C4QG78"/>